<dbReference type="SUPFAM" id="SSF53335">
    <property type="entry name" value="S-adenosyl-L-methionine-dependent methyltransferases"/>
    <property type="match status" value="1"/>
</dbReference>
<accession>A3ZX63</accession>
<protein>
    <submittedName>
        <fullName evidence="2">Cyclopropane-fatty-acyl-phospholipid synthase, putative</fullName>
    </submittedName>
</protein>
<name>A3ZX63_9BACT</name>
<dbReference type="PANTHER" id="PTHR43832">
    <property type="match status" value="1"/>
</dbReference>
<dbReference type="eggNOG" id="COG2230">
    <property type="taxonomic scope" value="Bacteria"/>
</dbReference>
<gene>
    <name evidence="2" type="ORF">DSM3645_27728</name>
</gene>
<dbReference type="PANTHER" id="PTHR43832:SF1">
    <property type="entry name" value="S-ADENOSYL-L-METHIONINE-DEPENDENT METHYLTRANSFERASES SUPERFAMILY PROTEIN"/>
    <property type="match status" value="1"/>
</dbReference>
<proteinExistence type="predicted"/>
<evidence type="ECO:0000313" key="2">
    <source>
        <dbReference type="EMBL" id="EAQ78944.1"/>
    </source>
</evidence>
<dbReference type="AlphaFoldDB" id="A3ZX63"/>
<dbReference type="Gene3D" id="3.40.50.150">
    <property type="entry name" value="Vaccinia Virus protein VP39"/>
    <property type="match status" value="1"/>
</dbReference>
<dbReference type="EMBL" id="AANZ01000017">
    <property type="protein sequence ID" value="EAQ78944.1"/>
    <property type="molecule type" value="Genomic_DNA"/>
</dbReference>
<dbReference type="Pfam" id="PF02353">
    <property type="entry name" value="CMAS"/>
    <property type="match status" value="1"/>
</dbReference>
<dbReference type="InterPro" id="IPR029063">
    <property type="entry name" value="SAM-dependent_MTases_sf"/>
</dbReference>
<dbReference type="GO" id="GO:0008610">
    <property type="term" value="P:lipid biosynthetic process"/>
    <property type="evidence" value="ECO:0007669"/>
    <property type="project" value="InterPro"/>
</dbReference>
<organism evidence="2 3">
    <name type="scientific">Blastopirellula marina DSM 3645</name>
    <dbReference type="NCBI Taxonomy" id="314230"/>
    <lineage>
        <taxon>Bacteria</taxon>
        <taxon>Pseudomonadati</taxon>
        <taxon>Planctomycetota</taxon>
        <taxon>Planctomycetia</taxon>
        <taxon>Pirellulales</taxon>
        <taxon>Pirellulaceae</taxon>
        <taxon>Blastopirellula</taxon>
    </lineage>
</organism>
<dbReference type="InterPro" id="IPR003333">
    <property type="entry name" value="CMAS"/>
</dbReference>
<comment type="caution">
    <text evidence="2">The sequence shown here is derived from an EMBL/GenBank/DDBJ whole genome shotgun (WGS) entry which is preliminary data.</text>
</comment>
<dbReference type="Proteomes" id="UP000004358">
    <property type="component" value="Unassembled WGS sequence"/>
</dbReference>
<dbReference type="OrthoDB" id="9782855at2"/>
<dbReference type="HOGENOM" id="CLU_045794_0_0_0"/>
<dbReference type="PIRSF" id="PIRSF003085">
    <property type="entry name" value="CMAS"/>
    <property type="match status" value="1"/>
</dbReference>
<evidence type="ECO:0000256" key="1">
    <source>
        <dbReference type="PIRSR" id="PIRSR003085-1"/>
    </source>
</evidence>
<sequence length="331" mass="38464">MPDALVRFGIRRLLTSGLKQRRLRSGDATVENFLRATQAAPIAVVPQKANEQHYEVPAAFFQRVLGSRLKYSCCYWTPETSTLDQAEVESLRKTCEHAGLADGMEVLELGCGWGSLSLWMAENYPLSRITAVSNSNSQREFIQAQALQRGLHNLSVITADMNEFATDQTFDRVVSVEMFEHMRNHRELMRRIHDWLRPDGRLFVHIFCHRDMPYLFQSEGTRNWMGRYFFTGGMMPSVDLLPRCGSPLDLVSQWTWEGTHYAKTCRAWLQKQDAARSEIRAILAETYGPAEARRWHNRWRMFFIACEELFAFQHGQQWFVSHYLFQPCPQN</sequence>
<dbReference type="FunFam" id="3.40.50.150:FF:000554">
    <property type="entry name" value="Cation-transporting ATPase"/>
    <property type="match status" value="1"/>
</dbReference>
<dbReference type="CDD" id="cd02440">
    <property type="entry name" value="AdoMet_MTases"/>
    <property type="match status" value="1"/>
</dbReference>
<feature type="active site" evidence="1">
    <location>
        <position position="306"/>
    </location>
</feature>
<evidence type="ECO:0000313" key="3">
    <source>
        <dbReference type="Proteomes" id="UP000004358"/>
    </source>
</evidence>
<reference evidence="2 3" key="1">
    <citation type="submission" date="2006-02" db="EMBL/GenBank/DDBJ databases">
        <authorList>
            <person name="Amann R."/>
            <person name="Ferriera S."/>
            <person name="Johnson J."/>
            <person name="Kravitz S."/>
            <person name="Halpern A."/>
            <person name="Remington K."/>
            <person name="Beeson K."/>
            <person name="Tran B."/>
            <person name="Rogers Y.-H."/>
            <person name="Friedman R."/>
            <person name="Venter J.C."/>
        </authorList>
    </citation>
    <scope>NUCLEOTIDE SEQUENCE [LARGE SCALE GENOMIC DNA]</scope>
    <source>
        <strain evidence="2 3">DSM 3645</strain>
    </source>
</reference>
<dbReference type="STRING" id="314230.DSM3645_27728"/>